<dbReference type="Proteomes" id="UP000225277">
    <property type="component" value="Unassembled WGS sequence"/>
</dbReference>
<protein>
    <submittedName>
        <fullName evidence="2">Uncharacterized protein</fullName>
    </submittedName>
</protein>
<evidence type="ECO:0000313" key="2">
    <source>
        <dbReference type="EMBL" id="CZT25256.1"/>
    </source>
</evidence>
<dbReference type="GeneID" id="35606019"/>
<organism evidence="2 3">
    <name type="scientific">Ramularia collo-cygni</name>
    <dbReference type="NCBI Taxonomy" id="112498"/>
    <lineage>
        <taxon>Eukaryota</taxon>
        <taxon>Fungi</taxon>
        <taxon>Dikarya</taxon>
        <taxon>Ascomycota</taxon>
        <taxon>Pezizomycotina</taxon>
        <taxon>Dothideomycetes</taxon>
        <taxon>Dothideomycetidae</taxon>
        <taxon>Mycosphaerellales</taxon>
        <taxon>Mycosphaerellaceae</taxon>
        <taxon>Ramularia</taxon>
    </lineage>
</organism>
<sequence>MSEMESAAWTLNDGLSTLSRYYRIQGLAPYRIPVALPAGVHDHRLTTEKCEIRIREIRGVRPPSDQPGSRAPSAGMASPPAGILESPTSVRLLSGVPWPYSRANILDAQDLVELTKSYLQATTYGIVIAVVLRRL</sequence>
<evidence type="ECO:0000256" key="1">
    <source>
        <dbReference type="SAM" id="MobiDB-lite"/>
    </source>
</evidence>
<proteinExistence type="predicted"/>
<dbReference type="EMBL" id="FJUY01000026">
    <property type="protein sequence ID" value="CZT25256.1"/>
    <property type="molecule type" value="Genomic_DNA"/>
</dbReference>
<dbReference type="AlphaFoldDB" id="A0A2D3V755"/>
<keyword evidence="3" id="KW-1185">Reference proteome</keyword>
<accession>A0A2D3V755</accession>
<dbReference type="RefSeq" id="XP_023631979.1">
    <property type="nucleotide sequence ID" value="XM_023776211.1"/>
</dbReference>
<name>A0A2D3V755_9PEZI</name>
<reference evidence="2 3" key="1">
    <citation type="submission" date="2016-03" db="EMBL/GenBank/DDBJ databases">
        <authorList>
            <person name="Ploux O."/>
        </authorList>
    </citation>
    <scope>NUCLEOTIDE SEQUENCE [LARGE SCALE GENOMIC DNA]</scope>
    <source>
        <strain evidence="2 3">URUG2</strain>
    </source>
</reference>
<evidence type="ECO:0000313" key="3">
    <source>
        <dbReference type="Proteomes" id="UP000225277"/>
    </source>
</evidence>
<gene>
    <name evidence="2" type="ORF">RCC_10985</name>
</gene>
<feature type="compositionally biased region" description="Low complexity" evidence="1">
    <location>
        <begin position="67"/>
        <end position="82"/>
    </location>
</feature>
<feature type="region of interest" description="Disordered" evidence="1">
    <location>
        <begin position="58"/>
        <end position="82"/>
    </location>
</feature>